<dbReference type="EMBL" id="CM026423">
    <property type="protein sequence ID" value="KAG0582583.1"/>
    <property type="molecule type" value="Genomic_DNA"/>
</dbReference>
<keyword evidence="3" id="KW-1185">Reference proteome</keyword>
<sequence>MMVAGVFRGFRTAGLLFGIACSCVRCGHVRGYRSERLGRLWREFSRTAAPEIDEVGGSILKDPRGDREANIMSSDWERILLLSQDHISGALR</sequence>
<name>A0A8T0IJF0_CERPU</name>
<reference evidence="2" key="1">
    <citation type="submission" date="2020-06" db="EMBL/GenBank/DDBJ databases">
        <title>WGS assembly of Ceratodon purpureus strain R40.</title>
        <authorList>
            <person name="Carey S.B."/>
            <person name="Jenkins J."/>
            <person name="Shu S."/>
            <person name="Lovell J.T."/>
            <person name="Sreedasyam A."/>
            <person name="Maumus F."/>
            <person name="Tiley G.P."/>
            <person name="Fernandez-Pozo N."/>
            <person name="Barry K."/>
            <person name="Chen C."/>
            <person name="Wang M."/>
            <person name="Lipzen A."/>
            <person name="Daum C."/>
            <person name="Saski C.A."/>
            <person name="Payton A.C."/>
            <person name="Mcbreen J.C."/>
            <person name="Conrad R.E."/>
            <person name="Kollar L.M."/>
            <person name="Olsson S."/>
            <person name="Huttunen S."/>
            <person name="Landis J.B."/>
            <person name="Wickett N.J."/>
            <person name="Johnson M.G."/>
            <person name="Rensing S.A."/>
            <person name="Grimwood J."/>
            <person name="Schmutz J."/>
            <person name="Mcdaniel S.F."/>
        </authorList>
    </citation>
    <scope>NUCLEOTIDE SEQUENCE</scope>
    <source>
        <strain evidence="2">R40</strain>
    </source>
</reference>
<dbReference type="Proteomes" id="UP000822688">
    <property type="component" value="Chromosome 3"/>
</dbReference>
<accession>A0A8T0IJF0</accession>
<gene>
    <name evidence="2" type="ORF">KC19_3G071100</name>
</gene>
<evidence type="ECO:0008006" key="4">
    <source>
        <dbReference type="Google" id="ProtNLM"/>
    </source>
</evidence>
<keyword evidence="1" id="KW-0732">Signal</keyword>
<feature type="chain" id="PRO_5035838880" description="Secreted protein" evidence="1">
    <location>
        <begin position="27"/>
        <end position="92"/>
    </location>
</feature>
<organism evidence="2 3">
    <name type="scientific">Ceratodon purpureus</name>
    <name type="common">Fire moss</name>
    <name type="synonym">Dicranum purpureum</name>
    <dbReference type="NCBI Taxonomy" id="3225"/>
    <lineage>
        <taxon>Eukaryota</taxon>
        <taxon>Viridiplantae</taxon>
        <taxon>Streptophyta</taxon>
        <taxon>Embryophyta</taxon>
        <taxon>Bryophyta</taxon>
        <taxon>Bryophytina</taxon>
        <taxon>Bryopsida</taxon>
        <taxon>Dicranidae</taxon>
        <taxon>Pseudoditrichales</taxon>
        <taxon>Ditrichaceae</taxon>
        <taxon>Ceratodon</taxon>
    </lineage>
</organism>
<evidence type="ECO:0000313" key="3">
    <source>
        <dbReference type="Proteomes" id="UP000822688"/>
    </source>
</evidence>
<evidence type="ECO:0000313" key="2">
    <source>
        <dbReference type="EMBL" id="KAG0582583.1"/>
    </source>
</evidence>
<protein>
    <recommendedName>
        <fullName evidence="4">Secreted protein</fullName>
    </recommendedName>
</protein>
<dbReference type="AlphaFoldDB" id="A0A8T0IJF0"/>
<comment type="caution">
    <text evidence="2">The sequence shown here is derived from an EMBL/GenBank/DDBJ whole genome shotgun (WGS) entry which is preliminary data.</text>
</comment>
<evidence type="ECO:0000256" key="1">
    <source>
        <dbReference type="SAM" id="SignalP"/>
    </source>
</evidence>
<proteinExistence type="predicted"/>
<feature type="signal peptide" evidence="1">
    <location>
        <begin position="1"/>
        <end position="26"/>
    </location>
</feature>